<comment type="caution">
    <text evidence="9">The sequence shown here is derived from an EMBL/GenBank/DDBJ whole genome shotgun (WGS) entry which is preliminary data.</text>
</comment>
<sequence>MSIPVDHDVELTKIELIEHNHTIIPTGGITASTRNSWRQIMLLFHACLRFKYCNEAKNISITDPTCDELPPYTAFLNDGHDNHDDQLADIHLNIQHEDSNDANITTINSNEIEEVVPLPTSINKDTLIRILKEMDFDSLRDHGGVDGIAVSLGTNLENGISTDAEDLRLRQAEYGTNTYLRSVYPPKSFFHFLFRVCKDFTIILLLCCAILSLGSGLKEEGQRNGWYDGTIIFITVFVLVSVTSFRNYLSSRKSKNLQFNNKNLGKINVLRQGLQQEIFIGEVVVGDLIFLRAGDWVPSDGLFVSGDNLKVDDGVLHDDLTICHVQNPFLYYGAKVIHGSGQMLVTSVGMSTTMGDMMSKVIHDTNGRRKPLQVQIDQMNTYLQNVGLFLGVLILIVLLLRYFRGKMDDDTGYPDQISKLSATRELMKVVERFITNPRGIFASLADVFVVLLVGLNEGLPLTISLSLSYWNNKISKDYQVTICKSFGATTLGSVTTALNPMKVDIFCVGEETITGNSVSVMSPGEIRTAVDVLRNAGVSIKLVSAESLAVVKPFAVKYGIFHPDLQDSNAVVLEGAVFRNFSDLERMEIADKITILGSASPSDKLLLVQSLHQKGQVVAVMGSKTVELPALKEADIAFFMGADNSEMAKESCDIIISNGNFVSIVNLLSIGRSNYQNIRKFLQLELTKNISGILITFVATVSLGDSPITPFQLFLVNLTAGILAALALLTEPPTQDVLEMRPINQTQPIINRCMRRNIFVQVCYQGIVLLIFQFIKCQDFLGLTTLKMKKAMIFNGFVLCLVTNQLNARQPEKKNVFKGITENHWFLVSVGALVILEVLLMEFSERVTGFPRLNIMQWLSCILFAIMSWPIDYAVKCISSFFANRSTDLSSRFSSIGFPRLRKMQWFACISFGIMSPINYAAKSISSCFANRSAALPRSLNSTSSLQSPPSTPAP</sequence>
<keyword evidence="5" id="KW-0472">Membrane</keyword>
<dbReference type="PANTHER" id="PTHR24093:SF369">
    <property type="entry name" value="CALCIUM-TRANSPORTING ATPASE"/>
    <property type="match status" value="1"/>
</dbReference>
<dbReference type="SUPFAM" id="SSF81653">
    <property type="entry name" value="Calcium ATPase, transduction domain A"/>
    <property type="match status" value="1"/>
</dbReference>
<proteinExistence type="predicted"/>
<dbReference type="GO" id="GO:0005388">
    <property type="term" value="F:P-type calcium transporter activity"/>
    <property type="evidence" value="ECO:0007669"/>
    <property type="project" value="TreeGrafter"/>
</dbReference>
<dbReference type="InterPro" id="IPR006068">
    <property type="entry name" value="ATPase_P-typ_cation-transptr_C"/>
</dbReference>
<feature type="transmembrane region" description="Helical" evidence="5">
    <location>
        <begin position="855"/>
        <end position="883"/>
    </location>
</feature>
<comment type="subcellular location">
    <subcellularLocation>
        <location evidence="1">Endomembrane system</location>
        <topology evidence="1">Multi-pass membrane protein</topology>
    </subcellularLocation>
</comment>
<reference evidence="9" key="1">
    <citation type="submission" date="2022-04" db="EMBL/GenBank/DDBJ databases">
        <title>A functionally conserved STORR gene fusion in Papaver species that diverged 16.8 million years ago.</title>
        <authorList>
            <person name="Catania T."/>
        </authorList>
    </citation>
    <scope>NUCLEOTIDE SEQUENCE</scope>
    <source>
        <strain evidence="9">S-188037</strain>
    </source>
</reference>
<feature type="transmembrane region" description="Helical" evidence="5">
    <location>
        <begin position="382"/>
        <end position="403"/>
    </location>
</feature>
<dbReference type="SUPFAM" id="SSF81665">
    <property type="entry name" value="Calcium ATPase, transmembrane domain M"/>
    <property type="match status" value="1"/>
</dbReference>
<evidence type="ECO:0008006" key="11">
    <source>
        <dbReference type="Google" id="ProtNLM"/>
    </source>
</evidence>
<evidence type="ECO:0000259" key="7">
    <source>
        <dbReference type="Pfam" id="PF00689"/>
    </source>
</evidence>
<accession>A0AAD4TJN7</accession>
<dbReference type="GO" id="GO:0005886">
    <property type="term" value="C:plasma membrane"/>
    <property type="evidence" value="ECO:0007669"/>
    <property type="project" value="TreeGrafter"/>
</dbReference>
<dbReference type="PANTHER" id="PTHR24093">
    <property type="entry name" value="CATION TRANSPORTING ATPASE"/>
    <property type="match status" value="1"/>
</dbReference>
<evidence type="ECO:0000259" key="8">
    <source>
        <dbReference type="Pfam" id="PF00690"/>
    </source>
</evidence>
<dbReference type="InterPro" id="IPR036412">
    <property type="entry name" value="HAD-like_sf"/>
</dbReference>
<dbReference type="InterPro" id="IPR008250">
    <property type="entry name" value="ATPase_P-typ_transduc_dom_A_sf"/>
</dbReference>
<dbReference type="InterPro" id="IPR059000">
    <property type="entry name" value="ATPase_P-type_domA"/>
</dbReference>
<feature type="domain" description="P-type ATPase A" evidence="6">
    <location>
        <begin position="268"/>
        <end position="360"/>
    </location>
</feature>
<dbReference type="Proteomes" id="UP001202328">
    <property type="component" value="Unassembled WGS sequence"/>
</dbReference>
<evidence type="ECO:0000256" key="2">
    <source>
        <dbReference type="ARBA" id="ARBA00022723"/>
    </source>
</evidence>
<feature type="transmembrane region" description="Helical" evidence="5">
    <location>
        <begin position="710"/>
        <end position="730"/>
    </location>
</feature>
<dbReference type="Pfam" id="PF00690">
    <property type="entry name" value="Cation_ATPase_N"/>
    <property type="match status" value="1"/>
</dbReference>
<keyword evidence="3" id="KW-0106">Calcium</keyword>
<feature type="transmembrane region" description="Helical" evidence="5">
    <location>
        <begin position="686"/>
        <end position="704"/>
    </location>
</feature>
<keyword evidence="4" id="KW-0460">Magnesium</keyword>
<evidence type="ECO:0000313" key="9">
    <source>
        <dbReference type="EMBL" id="KAI3959462.1"/>
    </source>
</evidence>
<evidence type="ECO:0000259" key="6">
    <source>
        <dbReference type="Pfam" id="PF00122"/>
    </source>
</evidence>
<evidence type="ECO:0000313" key="10">
    <source>
        <dbReference type="Proteomes" id="UP001202328"/>
    </source>
</evidence>
<dbReference type="GO" id="GO:0012505">
    <property type="term" value="C:endomembrane system"/>
    <property type="evidence" value="ECO:0007669"/>
    <property type="project" value="UniProtKB-SubCell"/>
</dbReference>
<feature type="transmembrane region" description="Helical" evidence="5">
    <location>
        <begin position="447"/>
        <end position="470"/>
    </location>
</feature>
<feature type="domain" description="Cation-transporting P-type ATPase N-terminal" evidence="8">
    <location>
        <begin position="142"/>
        <end position="212"/>
    </location>
</feature>
<feature type="domain" description="Cation-transporting P-type ATPase C-terminal" evidence="7">
    <location>
        <begin position="706"/>
        <end position="877"/>
    </location>
</feature>
<dbReference type="SUPFAM" id="SSF56784">
    <property type="entry name" value="HAD-like"/>
    <property type="match status" value="1"/>
</dbReference>
<protein>
    <recommendedName>
        <fullName evidence="11">Calcium-transporting ATPase</fullName>
    </recommendedName>
</protein>
<dbReference type="EMBL" id="JAJJMB010001069">
    <property type="protein sequence ID" value="KAI3959462.1"/>
    <property type="molecule type" value="Genomic_DNA"/>
</dbReference>
<evidence type="ECO:0000256" key="5">
    <source>
        <dbReference type="SAM" id="Phobius"/>
    </source>
</evidence>
<dbReference type="InterPro" id="IPR004014">
    <property type="entry name" value="ATPase_P-typ_cation-transptr_N"/>
</dbReference>
<dbReference type="Gene3D" id="1.20.1110.10">
    <property type="entry name" value="Calcium-transporting ATPase, transmembrane domain"/>
    <property type="match status" value="2"/>
</dbReference>
<feature type="transmembrane region" description="Helical" evidence="5">
    <location>
        <begin position="200"/>
        <end position="217"/>
    </location>
</feature>
<dbReference type="InterPro" id="IPR023298">
    <property type="entry name" value="ATPase_P-typ_TM_dom_sf"/>
</dbReference>
<dbReference type="AlphaFoldDB" id="A0AAD4TJN7"/>
<feature type="transmembrane region" description="Helical" evidence="5">
    <location>
        <begin position="825"/>
        <end position="843"/>
    </location>
</feature>
<keyword evidence="2" id="KW-0479">Metal-binding</keyword>
<keyword evidence="5" id="KW-1133">Transmembrane helix</keyword>
<gene>
    <name evidence="9" type="ORF">MKW98_019052</name>
</gene>
<evidence type="ECO:0000256" key="1">
    <source>
        <dbReference type="ARBA" id="ARBA00004127"/>
    </source>
</evidence>
<organism evidence="9 10">
    <name type="scientific">Papaver atlanticum</name>
    <dbReference type="NCBI Taxonomy" id="357466"/>
    <lineage>
        <taxon>Eukaryota</taxon>
        <taxon>Viridiplantae</taxon>
        <taxon>Streptophyta</taxon>
        <taxon>Embryophyta</taxon>
        <taxon>Tracheophyta</taxon>
        <taxon>Spermatophyta</taxon>
        <taxon>Magnoliopsida</taxon>
        <taxon>Ranunculales</taxon>
        <taxon>Papaveraceae</taxon>
        <taxon>Papaveroideae</taxon>
        <taxon>Papaver</taxon>
    </lineage>
</organism>
<keyword evidence="10" id="KW-1185">Reference proteome</keyword>
<keyword evidence="5" id="KW-0812">Transmembrane</keyword>
<name>A0AAD4TJN7_9MAGN</name>
<feature type="transmembrane region" description="Helical" evidence="5">
    <location>
        <begin position="787"/>
        <end position="804"/>
    </location>
</feature>
<dbReference type="Pfam" id="PF00122">
    <property type="entry name" value="E1-E2_ATPase"/>
    <property type="match status" value="1"/>
</dbReference>
<feature type="transmembrane region" description="Helical" evidence="5">
    <location>
        <begin position="758"/>
        <end position="775"/>
    </location>
</feature>
<dbReference type="GO" id="GO:0046872">
    <property type="term" value="F:metal ion binding"/>
    <property type="evidence" value="ECO:0007669"/>
    <property type="project" value="UniProtKB-KW"/>
</dbReference>
<feature type="transmembrane region" description="Helical" evidence="5">
    <location>
        <begin position="229"/>
        <end position="249"/>
    </location>
</feature>
<evidence type="ECO:0000256" key="4">
    <source>
        <dbReference type="ARBA" id="ARBA00022842"/>
    </source>
</evidence>
<dbReference type="Pfam" id="PF00689">
    <property type="entry name" value="Cation_ATPase_C"/>
    <property type="match status" value="1"/>
</dbReference>
<evidence type="ECO:0000256" key="3">
    <source>
        <dbReference type="ARBA" id="ARBA00022837"/>
    </source>
</evidence>